<sequence>MSWLLDAELIDGGMIPAFGVLTTALVVLVAARGRRRPRRLASGAAIGIALGVALVLFCDVSRIFDVELPPYSAVWVAVGLGLAGLGVAALLQASWGRGSVAALLVLTSLVLGALGVNREFGITHTLASILGVQALAPVALPARTPTPPGPGPVYSSWTPPPGMPAKGEVGALSGDTRIPSPGYAPRDAAIYLPPAALVAHPPKLPLLVFMMGQPGSPDPTTLAAALDAFAAAHSGLAPIAIVADQLTAPQLDPACHDSTTYGAVSSYFNVSIPAYARAHLNVIADPAYWAIGGYSNGGSCAVLWGSQHPEIWGNILDVSGNEYPGSGNDAQTIAKVFAGDGAAFAAAKPTAVMAAHPGEYAGHTAVFTAGTLDTTYGPGQRANAAAAGAAGFTTVFDAVPGATHVGAALTDGLALGVPALAAPLGLAPAQRPPAATASERTP</sequence>
<keyword evidence="1" id="KW-1133">Transmembrane helix</keyword>
<evidence type="ECO:0000256" key="1">
    <source>
        <dbReference type="SAM" id="Phobius"/>
    </source>
</evidence>
<accession>A0ABW7Q8L2</accession>
<dbReference type="RefSeq" id="WP_396640753.1">
    <property type="nucleotide sequence ID" value="NZ_JBIQWL010000003.1"/>
</dbReference>
<feature type="transmembrane region" description="Helical" evidence="1">
    <location>
        <begin position="70"/>
        <end position="91"/>
    </location>
</feature>
<gene>
    <name evidence="2" type="ORF">ACH3VR_10590</name>
</gene>
<protein>
    <submittedName>
        <fullName evidence="2">Esterase</fullName>
    </submittedName>
</protein>
<dbReference type="SUPFAM" id="SSF53474">
    <property type="entry name" value="alpha/beta-Hydrolases"/>
    <property type="match status" value="1"/>
</dbReference>
<evidence type="ECO:0000313" key="2">
    <source>
        <dbReference type="EMBL" id="MFH8250802.1"/>
    </source>
</evidence>
<organism evidence="2 3">
    <name type="scientific">Microbacterium alkaliflavum</name>
    <dbReference type="NCBI Taxonomy" id="3248839"/>
    <lineage>
        <taxon>Bacteria</taxon>
        <taxon>Bacillati</taxon>
        <taxon>Actinomycetota</taxon>
        <taxon>Actinomycetes</taxon>
        <taxon>Micrococcales</taxon>
        <taxon>Microbacteriaceae</taxon>
        <taxon>Microbacterium</taxon>
    </lineage>
</organism>
<keyword evidence="1" id="KW-0812">Transmembrane</keyword>
<keyword evidence="3" id="KW-1185">Reference proteome</keyword>
<dbReference type="Gene3D" id="3.40.50.1820">
    <property type="entry name" value="alpha/beta hydrolase"/>
    <property type="match status" value="1"/>
</dbReference>
<dbReference type="InterPro" id="IPR029058">
    <property type="entry name" value="AB_hydrolase_fold"/>
</dbReference>
<dbReference type="PANTHER" id="PTHR48098:SF1">
    <property type="entry name" value="DIACYLGLYCEROL ACYLTRANSFERASE_MYCOLYLTRANSFERASE AG85A"/>
    <property type="match status" value="1"/>
</dbReference>
<dbReference type="EMBL" id="JBIQWL010000003">
    <property type="protein sequence ID" value="MFH8250802.1"/>
    <property type="molecule type" value="Genomic_DNA"/>
</dbReference>
<keyword evidence="1" id="KW-0472">Membrane</keyword>
<name>A0ABW7Q8L2_9MICO</name>
<reference evidence="2 3" key="1">
    <citation type="submission" date="2024-09" db="EMBL/GenBank/DDBJ databases">
        <authorList>
            <person name="Pan X."/>
        </authorList>
    </citation>
    <scope>NUCLEOTIDE SEQUENCE [LARGE SCALE GENOMIC DNA]</scope>
    <source>
        <strain evidence="2 3">B2969</strain>
    </source>
</reference>
<feature type="transmembrane region" description="Helical" evidence="1">
    <location>
        <begin position="12"/>
        <end position="31"/>
    </location>
</feature>
<dbReference type="Proteomes" id="UP001610861">
    <property type="component" value="Unassembled WGS sequence"/>
</dbReference>
<feature type="transmembrane region" description="Helical" evidence="1">
    <location>
        <begin position="98"/>
        <end position="116"/>
    </location>
</feature>
<feature type="transmembrane region" description="Helical" evidence="1">
    <location>
        <begin position="43"/>
        <end position="64"/>
    </location>
</feature>
<dbReference type="InterPro" id="IPR050583">
    <property type="entry name" value="Mycobacterial_A85_antigen"/>
</dbReference>
<proteinExistence type="predicted"/>
<comment type="caution">
    <text evidence="2">The sequence shown here is derived from an EMBL/GenBank/DDBJ whole genome shotgun (WGS) entry which is preliminary data.</text>
</comment>
<dbReference type="PANTHER" id="PTHR48098">
    <property type="entry name" value="ENTEROCHELIN ESTERASE-RELATED"/>
    <property type="match status" value="1"/>
</dbReference>
<evidence type="ECO:0000313" key="3">
    <source>
        <dbReference type="Proteomes" id="UP001610861"/>
    </source>
</evidence>